<dbReference type="CDD" id="cd00207">
    <property type="entry name" value="fer2"/>
    <property type="match status" value="1"/>
</dbReference>
<dbReference type="Pfam" id="PF00111">
    <property type="entry name" value="Fer2"/>
    <property type="match status" value="1"/>
</dbReference>
<reference evidence="3 4" key="2">
    <citation type="journal article" date="2018" name="Int. J. Syst. Evol. Microbiol.">
        <title>Burkholderia insecticola sp. nov., a gut symbiotic bacterium of the bean bug Riptortus pedestris.</title>
        <authorList>
            <person name="Takeshita K."/>
            <person name="Tamaki H."/>
            <person name="Ohbayashi T."/>
            <person name="Meng X.-Y."/>
            <person name="Sone T."/>
            <person name="Mitani Y."/>
            <person name="Peeters C."/>
            <person name="Kikuchi Y."/>
            <person name="Vandamme P."/>
        </authorList>
    </citation>
    <scope>NUCLEOTIDE SEQUENCE [LARGE SCALE GENOMIC DNA]</scope>
    <source>
        <strain evidence="3">RPE64</strain>
    </source>
</reference>
<dbReference type="InterPro" id="IPR036010">
    <property type="entry name" value="2Fe-2S_ferredoxin-like_sf"/>
</dbReference>
<dbReference type="GO" id="GO:0051537">
    <property type="term" value="F:2 iron, 2 sulfur cluster binding"/>
    <property type="evidence" value="ECO:0007669"/>
    <property type="project" value="InterPro"/>
</dbReference>
<dbReference type="PANTHER" id="PTHR42815:SF2">
    <property type="entry name" value="FAD-BINDING, PUTATIVE (AFU_ORTHOLOGUE AFUA_6G07600)-RELATED"/>
    <property type="match status" value="1"/>
</dbReference>
<dbReference type="InterPro" id="IPR001433">
    <property type="entry name" value="OxRdtase_FAD/NAD-bd"/>
</dbReference>
<dbReference type="CDD" id="cd06184">
    <property type="entry name" value="flavohem_like_fad_nad_binding"/>
    <property type="match status" value="1"/>
</dbReference>
<proteinExistence type="predicted"/>
<dbReference type="Proteomes" id="UP000013966">
    <property type="component" value="Chromosome 2"/>
</dbReference>
<dbReference type="STRING" id="758793.BRPE64_BCDS00540"/>
<dbReference type="AlphaFoldDB" id="R4WUN6"/>
<dbReference type="Pfam" id="PF00175">
    <property type="entry name" value="NAD_binding_1"/>
    <property type="match status" value="1"/>
</dbReference>
<dbReference type="InterPro" id="IPR012349">
    <property type="entry name" value="Split_barrel_FMN-bd"/>
</dbReference>
<protein>
    <submittedName>
        <fullName evidence="3">Pyridoxamine 5'-phosphate oxidase-related FMN-binding</fullName>
    </submittedName>
</protein>
<dbReference type="HOGENOM" id="CLU_025773_0_0_4"/>
<evidence type="ECO:0000259" key="1">
    <source>
        <dbReference type="PROSITE" id="PS51085"/>
    </source>
</evidence>
<evidence type="ECO:0000313" key="3">
    <source>
        <dbReference type="EMBL" id="BAN24715.1"/>
    </source>
</evidence>
<dbReference type="InterPro" id="IPR001041">
    <property type="entry name" value="2Fe-2S_ferredoxin-type"/>
</dbReference>
<dbReference type="Gene3D" id="3.40.50.80">
    <property type="entry name" value="Nucleotide-binding domain of ferredoxin-NADP reductase (FNR) module"/>
    <property type="match status" value="1"/>
</dbReference>
<evidence type="ECO:0000259" key="2">
    <source>
        <dbReference type="PROSITE" id="PS51384"/>
    </source>
</evidence>
<reference evidence="3 4" key="1">
    <citation type="journal article" date="2013" name="Genome Announc.">
        <title>Complete Genome Sequence of Burkholderia sp. Strain RPE64, Bacterial Symbiont of the Bean Bug Riptortus pedestris.</title>
        <authorList>
            <person name="Shibata T.F."/>
            <person name="Maeda T."/>
            <person name="Nikoh N."/>
            <person name="Yamaguchi K."/>
            <person name="Oshima K."/>
            <person name="Hattori M."/>
            <person name="Nishiyama T."/>
            <person name="Hasebe M."/>
            <person name="Fukatsu T."/>
            <person name="Kikuchi Y."/>
            <person name="Shigenobu S."/>
        </authorList>
    </citation>
    <scope>NUCLEOTIDE SEQUENCE [LARGE SCALE GENOMIC DNA]</scope>
</reference>
<dbReference type="PANTHER" id="PTHR42815">
    <property type="entry name" value="FAD-BINDING, PUTATIVE (AFU_ORTHOLOGUE AFUA_6G07600)-RELATED"/>
    <property type="match status" value="1"/>
</dbReference>
<dbReference type="Pfam" id="PF00970">
    <property type="entry name" value="FAD_binding_6"/>
    <property type="match status" value="1"/>
</dbReference>
<feature type="domain" description="2Fe-2S ferredoxin-type" evidence="1">
    <location>
        <begin position="630"/>
        <end position="716"/>
    </location>
</feature>
<feature type="domain" description="FAD-binding FR-type" evidence="2">
    <location>
        <begin position="362"/>
        <end position="465"/>
    </location>
</feature>
<dbReference type="EMBL" id="AP013059">
    <property type="protein sequence ID" value="BAN24715.1"/>
    <property type="molecule type" value="Genomic_DNA"/>
</dbReference>
<dbReference type="SUPFAM" id="SSF54292">
    <property type="entry name" value="2Fe-2S ferredoxin-like"/>
    <property type="match status" value="1"/>
</dbReference>
<dbReference type="GO" id="GO:0016491">
    <property type="term" value="F:oxidoreductase activity"/>
    <property type="evidence" value="ECO:0007669"/>
    <property type="project" value="InterPro"/>
</dbReference>
<dbReference type="KEGG" id="buo:BRPE64_BCDS00540"/>
<keyword evidence="4" id="KW-1185">Reference proteome</keyword>
<dbReference type="InterPro" id="IPR006058">
    <property type="entry name" value="2Fe2S_fd_BS"/>
</dbReference>
<dbReference type="SUPFAM" id="SSF52343">
    <property type="entry name" value="Ferredoxin reductase-like, C-terminal NADP-linked domain"/>
    <property type="match status" value="1"/>
</dbReference>
<accession>R4WUN6</accession>
<dbReference type="PROSITE" id="PS51085">
    <property type="entry name" value="2FE2S_FER_2"/>
    <property type="match status" value="1"/>
</dbReference>
<name>R4WUN6_9BURK</name>
<dbReference type="PROSITE" id="PS51384">
    <property type="entry name" value="FAD_FR"/>
    <property type="match status" value="1"/>
</dbReference>
<sequence>MTRRRRRTRAAVTPGVWRHTIMSTLAVPPVAPVATPSPWHRGEIKLQKAAGAYERMDSAGRRVVRNYMPEQHRQFFAQLPFIVAGAVDERGDPWATLLAGHPGFMQTTNTTTLAIDRARDPLDPADAGMNDGASIGLLGIELHTRRRNRVNGVIHRDGANARFDMAVEQSFGNCPQYIQLRDFEFVRDPAVPSPVQPVLLDALTPRAREMITGADTLFVASYFDREDGHRQVDVSHRGGKPGFVRLSDDGVLTIPDFAGNLFFNTLGNILENGRAGLVFADFETGTLLQMSGNAEVLLDSPEIAAFQGAERLWRFTPRRIVYREQALPLRWAARRDGASPNSLMTGDWRQVAERIRATTLANAWRTFRVSKIVDESDSIRSFHLIPADDAGLIPHKAGQHLPIRVTLPGEARPQIRTYTLSVAPSDGVYRISVKRDGRVSAYLHDTLKTGGTLEARAPAGDFTIDALEPRPAVLMAAGVGITPMLAMLRHVVYEGLRKRRVRPVWMIVSAHALASRAFAREIDDLAQAAGGAVHVIRVLSDTQGAELARDYDMSGRIDLDLLTSRLPFNDYDFYLCGPGAFMQSIYDGLRKLNVSDTRIHAEAFGPSSLKRTADRGADVKPMRPAAAEPVKVSFVKSGTDAQWKPDSGTLLELAEASGLAPEFNCRGGTCGTCRTRIVKGAVSYESEPAFHVGDDEALICCAVPAGDEGGGLELDL</sequence>
<dbReference type="Gene3D" id="3.10.20.30">
    <property type="match status" value="1"/>
</dbReference>
<dbReference type="Gene3D" id="2.40.30.10">
    <property type="entry name" value="Translation factors"/>
    <property type="match status" value="1"/>
</dbReference>
<dbReference type="InterPro" id="IPR017927">
    <property type="entry name" value="FAD-bd_FR_type"/>
</dbReference>
<dbReference type="Gene3D" id="2.30.110.10">
    <property type="entry name" value="Electron Transport, Fmn-binding Protein, Chain A"/>
    <property type="match status" value="1"/>
</dbReference>
<dbReference type="InterPro" id="IPR008333">
    <property type="entry name" value="Cbr1-like_FAD-bd_dom"/>
</dbReference>
<dbReference type="PROSITE" id="PS00197">
    <property type="entry name" value="2FE2S_FER_1"/>
    <property type="match status" value="1"/>
</dbReference>
<gene>
    <name evidence="3" type="ORF">BRPE64_BCDS00540</name>
</gene>
<dbReference type="InterPro" id="IPR017938">
    <property type="entry name" value="Riboflavin_synthase-like_b-brl"/>
</dbReference>
<dbReference type="SUPFAM" id="SSF63380">
    <property type="entry name" value="Riboflavin synthase domain-like"/>
    <property type="match status" value="1"/>
</dbReference>
<dbReference type="InterPro" id="IPR012675">
    <property type="entry name" value="Beta-grasp_dom_sf"/>
</dbReference>
<evidence type="ECO:0000313" key="4">
    <source>
        <dbReference type="Proteomes" id="UP000013966"/>
    </source>
</evidence>
<organism evidence="3 4">
    <name type="scientific">Caballeronia insecticola</name>
    <dbReference type="NCBI Taxonomy" id="758793"/>
    <lineage>
        <taxon>Bacteria</taxon>
        <taxon>Pseudomonadati</taxon>
        <taxon>Pseudomonadota</taxon>
        <taxon>Betaproteobacteria</taxon>
        <taxon>Burkholderiales</taxon>
        <taxon>Burkholderiaceae</taxon>
        <taxon>Caballeronia</taxon>
    </lineage>
</organism>
<dbReference type="SUPFAM" id="SSF50475">
    <property type="entry name" value="FMN-binding split barrel"/>
    <property type="match status" value="1"/>
</dbReference>
<dbReference type="PATRIC" id="fig|758793.3.peg.2966"/>
<dbReference type="InterPro" id="IPR039261">
    <property type="entry name" value="FNR_nucleotide-bd"/>
</dbReference>